<dbReference type="RefSeq" id="WP_134340104.1">
    <property type="nucleotide sequence ID" value="NZ_SOPW01000008.1"/>
</dbReference>
<dbReference type="Proteomes" id="UP000297975">
    <property type="component" value="Unassembled WGS sequence"/>
</dbReference>
<proteinExistence type="predicted"/>
<sequence length="131" mass="14952">MKDWKVKELVISDLRELAASCKGYVVMLGCGGVLNEWVNGVSQELHSAGVTTTNDPKVLWGNIYKTPTKYLRVDLVFMFKEDFKEIFDVSKLAIWRISWGGTIRLSDYLKNFKSNHENNEMAGGDLNVYVR</sequence>
<gene>
    <name evidence="1" type="ORF">E3U55_09010</name>
</gene>
<accession>A0A4Y8IKC3</accession>
<name>A0A4Y8IKC3_9BACI</name>
<comment type="caution">
    <text evidence="1">The sequence shown here is derived from an EMBL/GenBank/DDBJ whole genome shotgun (WGS) entry which is preliminary data.</text>
</comment>
<dbReference type="EMBL" id="SOPW01000008">
    <property type="protein sequence ID" value="TFB21440.1"/>
    <property type="molecule type" value="Genomic_DNA"/>
</dbReference>
<organism evidence="1 2">
    <name type="scientific">Filobacillus milosensis</name>
    <dbReference type="NCBI Taxonomy" id="94137"/>
    <lineage>
        <taxon>Bacteria</taxon>
        <taxon>Bacillati</taxon>
        <taxon>Bacillota</taxon>
        <taxon>Bacilli</taxon>
        <taxon>Bacillales</taxon>
        <taxon>Bacillaceae</taxon>
        <taxon>Filobacillus</taxon>
    </lineage>
</organism>
<protein>
    <submittedName>
        <fullName evidence="1">Uncharacterized protein</fullName>
    </submittedName>
</protein>
<evidence type="ECO:0000313" key="2">
    <source>
        <dbReference type="Proteomes" id="UP000297975"/>
    </source>
</evidence>
<dbReference type="OrthoDB" id="1912389at2"/>
<evidence type="ECO:0000313" key="1">
    <source>
        <dbReference type="EMBL" id="TFB21440.1"/>
    </source>
</evidence>
<reference evidence="1 2" key="1">
    <citation type="submission" date="2019-03" db="EMBL/GenBank/DDBJ databases">
        <authorList>
            <person name="He R.-H."/>
        </authorList>
    </citation>
    <scope>NUCLEOTIDE SEQUENCE [LARGE SCALE GENOMIC DNA]</scope>
    <source>
        <strain evidence="2">SH 714</strain>
    </source>
</reference>
<dbReference type="AlphaFoldDB" id="A0A4Y8IKC3"/>
<keyword evidence="2" id="KW-1185">Reference proteome</keyword>